<keyword evidence="16" id="KW-0057">Aromatic amino acid biosynthesis</keyword>
<dbReference type="PROSITE" id="PS51374">
    <property type="entry name" value="NDPK_LIKE"/>
    <property type="match status" value="1"/>
</dbReference>
<dbReference type="GO" id="GO:0009423">
    <property type="term" value="P:chorismate biosynthetic process"/>
    <property type="evidence" value="ECO:0007669"/>
    <property type="project" value="UniProtKB-UniPathway"/>
</dbReference>
<keyword evidence="17" id="KW-0456">Lyase</keyword>
<comment type="pathway">
    <text evidence="4">Metabolic intermediate biosynthesis; chorismate biosynthesis; chorismate from D-erythrose 4-phosphate and phosphoenolpyruvate: step 2/7.</text>
</comment>
<dbReference type="PANTHER" id="PTHR43622:SF7">
    <property type="entry name" value="3-DEHYDROQUINATE SYNTHASE, CHLOROPLASTIC"/>
    <property type="match status" value="1"/>
</dbReference>
<comment type="caution">
    <text evidence="18">Lacks conserved residue(s) required for the propagation of feature annotation.</text>
</comment>
<dbReference type="GO" id="GO:0003856">
    <property type="term" value="F:3-dehydroquinate synthase activity"/>
    <property type="evidence" value="ECO:0007669"/>
    <property type="project" value="UniProtKB-EC"/>
</dbReference>
<dbReference type="NCBIfam" id="TIGR00033">
    <property type="entry name" value="aroC"/>
    <property type="match status" value="1"/>
</dbReference>
<keyword evidence="11" id="KW-0808">Transferase</keyword>
<sequence>MDRTFLMVKPDGVQRGLIGRIVSRLEDKGFKLVAGKLVQMSEDQAKRHYAEHEGKPFFDDLVRFITSGPVFAMVWEGDDIVALARIVIGKTNVKEAAPGEEPYTLAMILDTMGILKGSSITASDLDEGALAKAKEGRYMERSLKDVPKDTANRYFKQDGLVYRIDEQLKSSVKFMKQNLLLDRFDEGYDLILHRRQKGYGRGRRMQIEKDQANFVGGIRHGYTTGAPVALVVQNNDWKHWQNIMNIEPIEGSDEEKRRVHRPRPGHADLNGGLKYNLKDLRNVLERSSARETTVRVACGAIARQFLAEFGIKVAGRVLRIGEIEAPYQDLPIDELIEVTEASSVRVTDAETEKKMEAYIDQIKQEGDSIGGIVECIVEGVPVGLGSHVQYDRKLDARIAQGVMSINAFKGVEIGIGFEAGTIRGSQVHDEIVHSEERGYHRATNRLGGFEGGMTNGMPVVDMMTIAIEGKLDRSSAIVALGGGVVGDLAGFVAATYMRGIKFVQVPTTILAHDSSVGGKVAVNHPLAKNMIGAFHQPELVLYDVDTLQSLPPRDVSAGLSEMLKHGLIRDEAFAYWCEEHAEDLLALDPEALEYGLERGCSIKAEIVSQDERENGERALLNLGHTIGHAIEAIAGYGEFLHGEAISIGMAGSALLGEKLGAPAGLYDDTVRMLRSLRLPVTMPEHLNTDALMDAMMHDKKFREGHMVFIIPDRIGAARIVKDVPVTAVRDVIELLKKGD</sequence>
<dbReference type="SUPFAM" id="SSF53335">
    <property type="entry name" value="S-adenosyl-L-methionine-dependent methyltransferases"/>
    <property type="match status" value="1"/>
</dbReference>
<keyword evidence="9" id="KW-0285">Flavoprotein</keyword>
<dbReference type="HAMAP" id="MF_00110">
    <property type="entry name" value="DHQ_synthase"/>
    <property type="match status" value="1"/>
</dbReference>
<dbReference type="GO" id="GO:0032553">
    <property type="term" value="F:ribonucleotide binding"/>
    <property type="evidence" value="ECO:0007669"/>
    <property type="project" value="UniProtKB-ARBA"/>
</dbReference>
<dbReference type="GO" id="GO:0006241">
    <property type="term" value="P:CTP biosynthetic process"/>
    <property type="evidence" value="ECO:0007669"/>
    <property type="project" value="InterPro"/>
</dbReference>
<dbReference type="AlphaFoldDB" id="A0A8J4W6H1"/>
<evidence type="ECO:0000256" key="15">
    <source>
        <dbReference type="ARBA" id="ARBA00023027"/>
    </source>
</evidence>
<keyword evidence="14" id="KW-0521">NADP</keyword>
<comment type="catalytic activity">
    <reaction evidence="1">
        <text>7-phospho-2-dehydro-3-deoxy-D-arabino-heptonate = 3-dehydroquinate + phosphate</text>
        <dbReference type="Rhea" id="RHEA:21968"/>
        <dbReference type="ChEBI" id="CHEBI:32364"/>
        <dbReference type="ChEBI" id="CHEBI:43474"/>
        <dbReference type="ChEBI" id="CHEBI:58394"/>
        <dbReference type="EC" id="4.2.3.4"/>
    </reaction>
</comment>
<dbReference type="NCBIfam" id="TIGR01357">
    <property type="entry name" value="aroB"/>
    <property type="match status" value="1"/>
</dbReference>
<comment type="cofactor">
    <cofactor evidence="2">
        <name>NAD(+)</name>
        <dbReference type="ChEBI" id="CHEBI:57540"/>
    </cofactor>
</comment>
<dbReference type="SUPFAM" id="SSF103263">
    <property type="entry name" value="Chorismate synthase, AroC"/>
    <property type="match status" value="1"/>
</dbReference>
<keyword evidence="13" id="KW-0274">FAD</keyword>
<dbReference type="EMBL" id="AOFI03000197">
    <property type="protein sequence ID" value="KAF4319687.1"/>
    <property type="molecule type" value="Genomic_DNA"/>
</dbReference>
<evidence type="ECO:0000256" key="5">
    <source>
        <dbReference type="ARBA" id="ARBA00005044"/>
    </source>
</evidence>
<keyword evidence="12" id="KW-0418">Kinase</keyword>
<dbReference type="InterPro" id="IPR036850">
    <property type="entry name" value="NDK-like_dom_sf"/>
</dbReference>
<dbReference type="FunFam" id="3.60.150.10:FF:000002">
    <property type="entry name" value="Chorismate synthase"/>
    <property type="match status" value="1"/>
</dbReference>
<dbReference type="InterPro" id="IPR056179">
    <property type="entry name" value="DHQS_C"/>
</dbReference>
<dbReference type="SUPFAM" id="SSF54919">
    <property type="entry name" value="Nucleoside diphosphate kinase, NDK"/>
    <property type="match status" value="1"/>
</dbReference>
<dbReference type="InterPro" id="IPR050071">
    <property type="entry name" value="Dehydroquinate_synthase"/>
</dbReference>
<dbReference type="GO" id="GO:0006183">
    <property type="term" value="P:GTP biosynthetic process"/>
    <property type="evidence" value="ECO:0007669"/>
    <property type="project" value="InterPro"/>
</dbReference>
<evidence type="ECO:0000256" key="11">
    <source>
        <dbReference type="ARBA" id="ARBA00022679"/>
    </source>
</evidence>
<organism evidence="21 22">
    <name type="scientific">Phytophthora kernoviae 00238/432</name>
    <dbReference type="NCBI Taxonomy" id="1284355"/>
    <lineage>
        <taxon>Eukaryota</taxon>
        <taxon>Sar</taxon>
        <taxon>Stramenopiles</taxon>
        <taxon>Oomycota</taxon>
        <taxon>Peronosporomycetes</taxon>
        <taxon>Peronosporales</taxon>
        <taxon>Peronosporaceae</taxon>
        <taxon>Phytophthora</taxon>
    </lineage>
</organism>
<dbReference type="InterPro" id="IPR029063">
    <property type="entry name" value="SAM-dependent_MTases_sf"/>
</dbReference>
<dbReference type="CDD" id="cd07304">
    <property type="entry name" value="Chorismate_synthase"/>
    <property type="match status" value="1"/>
</dbReference>
<dbReference type="InterPro" id="IPR001564">
    <property type="entry name" value="Nucleoside_diP_kinase"/>
</dbReference>
<dbReference type="NCBIfam" id="NF003793">
    <property type="entry name" value="PRK05382.1"/>
    <property type="match status" value="1"/>
</dbReference>
<evidence type="ECO:0000256" key="14">
    <source>
        <dbReference type="ARBA" id="ARBA00022857"/>
    </source>
</evidence>
<evidence type="ECO:0000256" key="3">
    <source>
        <dbReference type="ARBA" id="ARBA00001946"/>
    </source>
</evidence>
<dbReference type="Pfam" id="PF24621">
    <property type="entry name" value="DHQS_C"/>
    <property type="match status" value="1"/>
</dbReference>
<comment type="similarity">
    <text evidence="7 18 19">Belongs to the NDK family.</text>
</comment>
<proteinExistence type="inferred from homology"/>
<keyword evidence="8" id="KW-0028">Amino-acid biosynthesis</keyword>
<evidence type="ECO:0000256" key="18">
    <source>
        <dbReference type="PROSITE-ProRule" id="PRU00706"/>
    </source>
</evidence>
<dbReference type="InterPro" id="IPR034907">
    <property type="entry name" value="NDK-like_dom"/>
</dbReference>
<dbReference type="Pfam" id="PF01761">
    <property type="entry name" value="DHQ_synthase"/>
    <property type="match status" value="1"/>
</dbReference>
<dbReference type="GO" id="GO:0008757">
    <property type="term" value="F:S-adenosylmethionine-dependent methyltransferase activity"/>
    <property type="evidence" value="ECO:0007669"/>
    <property type="project" value="InterPro"/>
</dbReference>
<evidence type="ECO:0000256" key="4">
    <source>
        <dbReference type="ARBA" id="ARBA00004661"/>
    </source>
</evidence>
<evidence type="ECO:0000313" key="21">
    <source>
        <dbReference type="EMBL" id="KAF4319687.1"/>
    </source>
</evidence>
<evidence type="ECO:0000256" key="10">
    <source>
        <dbReference type="ARBA" id="ARBA00022643"/>
    </source>
</evidence>
<dbReference type="UniPathway" id="UPA00053">
    <property type="reaction ID" value="UER00090"/>
</dbReference>
<dbReference type="SMART" id="SM00562">
    <property type="entry name" value="NDK"/>
    <property type="match status" value="1"/>
</dbReference>
<dbReference type="InterPro" id="IPR016037">
    <property type="entry name" value="DHQ_synth_AroB"/>
</dbReference>
<dbReference type="GO" id="GO:0009073">
    <property type="term" value="P:aromatic amino acid family biosynthetic process"/>
    <property type="evidence" value="ECO:0007669"/>
    <property type="project" value="UniProtKB-KW"/>
</dbReference>
<dbReference type="PRINTS" id="PR01243">
    <property type="entry name" value="NUCDPKINASE"/>
</dbReference>
<comment type="cofactor">
    <cofactor evidence="3">
        <name>Mg(2+)</name>
        <dbReference type="ChEBI" id="CHEBI:18420"/>
    </cofactor>
</comment>
<gene>
    <name evidence="21" type="ORF">G195_006983</name>
</gene>
<dbReference type="PANTHER" id="PTHR43622">
    <property type="entry name" value="3-DEHYDROQUINATE SYNTHASE"/>
    <property type="match status" value="1"/>
</dbReference>
<dbReference type="InterPro" id="IPR030960">
    <property type="entry name" value="DHQS/DOIS_N"/>
</dbReference>
<evidence type="ECO:0000313" key="22">
    <source>
        <dbReference type="Proteomes" id="UP000702964"/>
    </source>
</evidence>
<dbReference type="SUPFAM" id="SSF56796">
    <property type="entry name" value="Dehydroquinate synthase-like"/>
    <property type="match status" value="1"/>
</dbReference>
<evidence type="ECO:0000256" key="9">
    <source>
        <dbReference type="ARBA" id="ARBA00022630"/>
    </source>
</evidence>
<dbReference type="FunFam" id="3.30.70.141:FF:000039">
    <property type="entry name" value="Nucleoside diphosphate kinase B"/>
    <property type="match status" value="1"/>
</dbReference>
<keyword evidence="15" id="KW-0520">NAD</keyword>
<accession>A0A8J4W6H1</accession>
<dbReference type="SMART" id="SM00138">
    <property type="entry name" value="MeTrc"/>
    <property type="match status" value="1"/>
</dbReference>
<dbReference type="GO" id="GO:0043168">
    <property type="term" value="F:anion binding"/>
    <property type="evidence" value="ECO:0007669"/>
    <property type="project" value="UniProtKB-ARBA"/>
</dbReference>
<evidence type="ECO:0000256" key="1">
    <source>
        <dbReference type="ARBA" id="ARBA00001393"/>
    </source>
</evidence>
<comment type="caution">
    <text evidence="21">The sequence shown here is derived from an EMBL/GenBank/DDBJ whole genome shotgun (WGS) entry which is preliminary data.</text>
</comment>
<evidence type="ECO:0000256" key="2">
    <source>
        <dbReference type="ARBA" id="ARBA00001911"/>
    </source>
</evidence>
<dbReference type="Proteomes" id="UP000702964">
    <property type="component" value="Unassembled WGS sequence"/>
</dbReference>
<protein>
    <recommendedName>
        <fullName evidence="20">CheR-type methyltransferase domain-containing protein</fullName>
    </recommendedName>
</protein>
<evidence type="ECO:0000256" key="19">
    <source>
        <dbReference type="RuleBase" id="RU004011"/>
    </source>
</evidence>
<dbReference type="GO" id="GO:0004550">
    <property type="term" value="F:nucleoside diphosphate kinase activity"/>
    <property type="evidence" value="ECO:0007669"/>
    <property type="project" value="InterPro"/>
</dbReference>
<evidence type="ECO:0000256" key="16">
    <source>
        <dbReference type="ARBA" id="ARBA00023141"/>
    </source>
</evidence>
<comment type="similarity">
    <text evidence="6">Belongs to the chorismate synthase family.</text>
</comment>
<dbReference type="Gene3D" id="3.30.70.141">
    <property type="entry name" value="Nucleoside diphosphate kinase-like domain"/>
    <property type="match status" value="1"/>
</dbReference>
<dbReference type="GO" id="GO:0005737">
    <property type="term" value="C:cytoplasm"/>
    <property type="evidence" value="ECO:0007669"/>
    <property type="project" value="InterPro"/>
</dbReference>
<feature type="domain" description="CheR-type methyltransferase" evidence="20">
    <location>
        <begin position="97"/>
        <end position="194"/>
    </location>
</feature>
<dbReference type="InterPro" id="IPR000453">
    <property type="entry name" value="Chorismate_synth"/>
</dbReference>
<dbReference type="InterPro" id="IPR000780">
    <property type="entry name" value="CheR_MeTrfase"/>
</dbReference>
<dbReference type="GO" id="GO:0008652">
    <property type="term" value="P:amino acid biosynthetic process"/>
    <property type="evidence" value="ECO:0007669"/>
    <property type="project" value="UniProtKB-KW"/>
</dbReference>
<reference evidence="21" key="2">
    <citation type="submission" date="2020-02" db="EMBL/GenBank/DDBJ databases">
        <authorList>
            <person name="Studholme D.J."/>
        </authorList>
    </citation>
    <scope>NUCLEOTIDE SEQUENCE</scope>
    <source>
        <strain evidence="21">00238/432</strain>
    </source>
</reference>
<evidence type="ECO:0000256" key="8">
    <source>
        <dbReference type="ARBA" id="ARBA00022605"/>
    </source>
</evidence>
<dbReference type="CDD" id="cd08195">
    <property type="entry name" value="DHQS"/>
    <property type="match status" value="1"/>
</dbReference>
<keyword evidence="10" id="KW-0288">FMN</keyword>
<evidence type="ECO:0000256" key="12">
    <source>
        <dbReference type="ARBA" id="ARBA00022777"/>
    </source>
</evidence>
<dbReference type="InterPro" id="IPR020541">
    <property type="entry name" value="Chorismate_synthase_CS"/>
</dbReference>
<dbReference type="InterPro" id="IPR035904">
    <property type="entry name" value="Chorismate_synth_AroC_sf"/>
</dbReference>
<dbReference type="Pfam" id="PF01264">
    <property type="entry name" value="Chorismate_synt"/>
    <property type="match status" value="1"/>
</dbReference>
<dbReference type="Gene3D" id="3.40.50.1970">
    <property type="match status" value="1"/>
</dbReference>
<evidence type="ECO:0000256" key="6">
    <source>
        <dbReference type="ARBA" id="ARBA00008014"/>
    </source>
</evidence>
<evidence type="ECO:0000256" key="17">
    <source>
        <dbReference type="ARBA" id="ARBA00023239"/>
    </source>
</evidence>
<dbReference type="Pfam" id="PF00334">
    <property type="entry name" value="NDK"/>
    <property type="match status" value="1"/>
</dbReference>
<dbReference type="Gene3D" id="3.60.150.10">
    <property type="entry name" value="Chorismate synthase AroC"/>
    <property type="match status" value="1"/>
</dbReference>
<dbReference type="GO" id="GO:0006228">
    <property type="term" value="P:UTP biosynthetic process"/>
    <property type="evidence" value="ECO:0007669"/>
    <property type="project" value="InterPro"/>
</dbReference>
<reference evidence="21" key="1">
    <citation type="journal article" date="2015" name="Genom Data">
        <title>Draft genome sequences of Phytophthora kernoviae and Phytophthora ramorum lineage EU2 from Scotland.</title>
        <authorList>
            <person name="Sambles C."/>
            <person name="Schlenzig A."/>
            <person name="O'Neill P."/>
            <person name="Grant M."/>
            <person name="Studholme D.J."/>
        </authorList>
    </citation>
    <scope>NUCLEOTIDE SEQUENCE</scope>
    <source>
        <strain evidence="21">00238/432</strain>
    </source>
</reference>
<dbReference type="GO" id="GO:0004107">
    <property type="term" value="F:chorismate synthase activity"/>
    <property type="evidence" value="ECO:0007669"/>
    <property type="project" value="InterPro"/>
</dbReference>
<evidence type="ECO:0000259" key="20">
    <source>
        <dbReference type="PROSITE" id="PS50123"/>
    </source>
</evidence>
<dbReference type="CDD" id="cd04413">
    <property type="entry name" value="NDPk_I"/>
    <property type="match status" value="1"/>
</dbReference>
<evidence type="ECO:0000256" key="13">
    <source>
        <dbReference type="ARBA" id="ARBA00022827"/>
    </source>
</evidence>
<comment type="pathway">
    <text evidence="5">Metabolic intermediate biosynthesis; chorismate biosynthesis; chorismate from D-erythrose 4-phosphate and phosphoenolpyruvate: step 7/7.</text>
</comment>
<name>A0A8J4W6H1_9STRA</name>
<dbReference type="PROSITE" id="PS50123">
    <property type="entry name" value="CHER"/>
    <property type="match status" value="1"/>
</dbReference>
<evidence type="ECO:0000256" key="7">
    <source>
        <dbReference type="ARBA" id="ARBA00008142"/>
    </source>
</evidence>
<dbReference type="Gene3D" id="1.20.1090.10">
    <property type="entry name" value="Dehydroquinate synthase-like - alpha domain"/>
    <property type="match status" value="1"/>
</dbReference>
<dbReference type="PROSITE" id="PS00788">
    <property type="entry name" value="CHORISMATE_SYNTHASE_2"/>
    <property type="match status" value="1"/>
</dbReference>